<dbReference type="Proteomes" id="UP001143480">
    <property type="component" value="Unassembled WGS sequence"/>
</dbReference>
<organism evidence="1 2">
    <name type="scientific">Dactylosporangium matsuzakiense</name>
    <dbReference type="NCBI Taxonomy" id="53360"/>
    <lineage>
        <taxon>Bacteria</taxon>
        <taxon>Bacillati</taxon>
        <taxon>Actinomycetota</taxon>
        <taxon>Actinomycetes</taxon>
        <taxon>Micromonosporales</taxon>
        <taxon>Micromonosporaceae</taxon>
        <taxon>Dactylosporangium</taxon>
    </lineage>
</organism>
<reference evidence="1" key="2">
    <citation type="submission" date="2023-01" db="EMBL/GenBank/DDBJ databases">
        <authorList>
            <person name="Sun Q."/>
            <person name="Evtushenko L."/>
        </authorList>
    </citation>
    <scope>NUCLEOTIDE SEQUENCE</scope>
    <source>
        <strain evidence="1">VKM Ac-1321</strain>
    </source>
</reference>
<dbReference type="EMBL" id="BSFP01000119">
    <property type="protein sequence ID" value="GLL07968.1"/>
    <property type="molecule type" value="Genomic_DNA"/>
</dbReference>
<dbReference type="AlphaFoldDB" id="A0A9W6KVC2"/>
<accession>A0A9W6KVC2</accession>
<gene>
    <name evidence="1" type="ORF">GCM10017581_097280</name>
</gene>
<reference evidence="1" key="1">
    <citation type="journal article" date="2014" name="Int. J. Syst. Evol. Microbiol.">
        <title>Complete genome sequence of Corynebacterium casei LMG S-19264T (=DSM 44701T), isolated from a smear-ripened cheese.</title>
        <authorList>
            <consortium name="US DOE Joint Genome Institute (JGI-PGF)"/>
            <person name="Walter F."/>
            <person name="Albersmeier A."/>
            <person name="Kalinowski J."/>
            <person name="Ruckert C."/>
        </authorList>
    </citation>
    <scope>NUCLEOTIDE SEQUENCE</scope>
    <source>
        <strain evidence="1">VKM Ac-1321</strain>
    </source>
</reference>
<evidence type="ECO:0000313" key="2">
    <source>
        <dbReference type="Proteomes" id="UP001143480"/>
    </source>
</evidence>
<evidence type="ECO:0000313" key="1">
    <source>
        <dbReference type="EMBL" id="GLL07968.1"/>
    </source>
</evidence>
<sequence>MLAVGMIALSGCGGGEPAAAPSASATTGAAATAASASAAMPVTPVATPTAAGVIAYTVVQPKTLLGRAPATETALKEDGVKAGNAWGSASQTKASGAYGTAAKKNVIVFAAAVADVPDPAAMVEQVATQSFAKYTFHPVDAGRAGAGRCSDSATGGGTPTTLCLWADNYAAGIFYFFFVSGAAADTLLPQARAEVEVDKNK</sequence>
<name>A0A9W6KVC2_9ACTN</name>
<protein>
    <submittedName>
        <fullName evidence="1">Uncharacterized protein</fullName>
    </submittedName>
</protein>
<comment type="caution">
    <text evidence="1">The sequence shown here is derived from an EMBL/GenBank/DDBJ whole genome shotgun (WGS) entry which is preliminary data.</text>
</comment>
<keyword evidence="2" id="KW-1185">Reference proteome</keyword>
<proteinExistence type="predicted"/>